<reference evidence="2 3" key="1">
    <citation type="journal article" date="2014" name="Genome Biol.">
        <title>Transcriptome and methylome profiling reveals relics of genome dominance in the mesopolyploid Brassica oleracea.</title>
        <authorList>
            <person name="Parkin I.A."/>
            <person name="Koh C."/>
            <person name="Tang H."/>
            <person name="Robinson S.J."/>
            <person name="Kagale S."/>
            <person name="Clarke W.E."/>
            <person name="Town C.D."/>
            <person name="Nixon J."/>
            <person name="Krishnakumar V."/>
            <person name="Bidwell S.L."/>
            <person name="Denoeud F."/>
            <person name="Belcram H."/>
            <person name="Links M.G."/>
            <person name="Just J."/>
            <person name="Clarke C."/>
            <person name="Bender T."/>
            <person name="Huebert T."/>
            <person name="Mason A.S."/>
            <person name="Pires J.C."/>
            <person name="Barker G."/>
            <person name="Moore J."/>
            <person name="Walley P.G."/>
            <person name="Manoli S."/>
            <person name="Batley J."/>
            <person name="Edwards D."/>
            <person name="Nelson M.N."/>
            <person name="Wang X."/>
            <person name="Paterson A.H."/>
            <person name="King G."/>
            <person name="Bancroft I."/>
            <person name="Chalhoub B."/>
            <person name="Sharpe A.G."/>
        </authorList>
    </citation>
    <scope>NUCLEOTIDE SEQUENCE</scope>
    <source>
        <strain evidence="2 3">cv. TO1000</strain>
    </source>
</reference>
<dbReference type="AlphaFoldDB" id="A0A0D3A8K0"/>
<dbReference type="InterPro" id="IPR054722">
    <property type="entry name" value="PolX-like_BBD"/>
</dbReference>
<dbReference type="Pfam" id="PF22936">
    <property type="entry name" value="Pol_BBD"/>
    <property type="match status" value="1"/>
</dbReference>
<proteinExistence type="predicted"/>
<dbReference type="EnsemblPlants" id="Bo1g063920.1">
    <property type="protein sequence ID" value="Bo1g063920.1"/>
    <property type="gene ID" value="Bo1g063920"/>
</dbReference>
<keyword evidence="3" id="KW-1185">Reference proteome</keyword>
<name>A0A0D3A8K0_BRAOL</name>
<protein>
    <recommendedName>
        <fullName evidence="1">Retrovirus-related Pol polyprotein from transposon TNT 1-94-like beta-barrel domain-containing protein</fullName>
    </recommendedName>
</protein>
<reference evidence="2" key="2">
    <citation type="submission" date="2015-03" db="UniProtKB">
        <authorList>
            <consortium name="EnsemblPlants"/>
        </authorList>
    </citation>
    <scope>IDENTIFICATION</scope>
</reference>
<dbReference type="HOGENOM" id="CLU_2657870_0_0_1"/>
<accession>A0A0D3A8K0</accession>
<evidence type="ECO:0000313" key="3">
    <source>
        <dbReference type="Proteomes" id="UP000032141"/>
    </source>
</evidence>
<dbReference type="Proteomes" id="UP000032141">
    <property type="component" value="Chromosome C1"/>
</dbReference>
<dbReference type="Gramene" id="Bo1g063920.1">
    <property type="protein sequence ID" value="Bo1g063920.1"/>
    <property type="gene ID" value="Bo1g063920"/>
</dbReference>
<feature type="domain" description="Retrovirus-related Pol polyprotein from transposon TNT 1-94-like beta-barrel" evidence="1">
    <location>
        <begin position="1"/>
        <end position="51"/>
    </location>
</feature>
<organism evidence="2 3">
    <name type="scientific">Brassica oleracea var. oleracea</name>
    <dbReference type="NCBI Taxonomy" id="109376"/>
    <lineage>
        <taxon>Eukaryota</taxon>
        <taxon>Viridiplantae</taxon>
        <taxon>Streptophyta</taxon>
        <taxon>Embryophyta</taxon>
        <taxon>Tracheophyta</taxon>
        <taxon>Spermatophyta</taxon>
        <taxon>Magnoliopsida</taxon>
        <taxon>eudicotyledons</taxon>
        <taxon>Gunneridae</taxon>
        <taxon>Pentapetalae</taxon>
        <taxon>rosids</taxon>
        <taxon>malvids</taxon>
        <taxon>Brassicales</taxon>
        <taxon>Brassicaceae</taxon>
        <taxon>Brassiceae</taxon>
        <taxon>Brassica</taxon>
    </lineage>
</organism>
<dbReference type="OMA" id="GNDAMVQ"/>
<evidence type="ECO:0000313" key="2">
    <source>
        <dbReference type="EnsemblPlants" id="Bo1g063920.1"/>
    </source>
</evidence>
<evidence type="ECO:0000259" key="1">
    <source>
        <dbReference type="Pfam" id="PF22936"/>
    </source>
</evidence>
<sequence>MGNDAMVQVAGISDICLETSIGTKLVLKDVKHVPDIMMNLISTEKLDDEGYFSYTVVAKVSKNAINAVENDSAMEL</sequence>